<evidence type="ECO:0000313" key="1">
    <source>
        <dbReference type="EMBL" id="NLR74397.1"/>
    </source>
</evidence>
<dbReference type="AlphaFoldDB" id="A0A847S5M1"/>
<proteinExistence type="predicted"/>
<organism evidence="1 2">
    <name type="scientific">Leeia aquatica</name>
    <dbReference type="NCBI Taxonomy" id="2725557"/>
    <lineage>
        <taxon>Bacteria</taxon>
        <taxon>Pseudomonadati</taxon>
        <taxon>Pseudomonadota</taxon>
        <taxon>Betaproteobacteria</taxon>
        <taxon>Neisseriales</taxon>
        <taxon>Leeiaceae</taxon>
        <taxon>Leeia</taxon>
    </lineage>
</organism>
<comment type="caution">
    <text evidence="1">The sequence shown here is derived from an EMBL/GenBank/DDBJ whole genome shotgun (WGS) entry which is preliminary data.</text>
</comment>
<sequence>MPNPNHKRRKQLTQTLTQLERQEWGPAQSSSSLTVSCHQLRHKPLGQMTVEDLRILIGQDIGLPYLMPLALDTLQNDPLAKGQHYPGDLLCAVLRASSAFYQKYPAYRLAVRELAALACHAVQWLEEWEQSSTQKVLNEALRAFDASGQAI</sequence>
<name>A0A847S5M1_9NEIS</name>
<evidence type="ECO:0000313" key="2">
    <source>
        <dbReference type="Proteomes" id="UP000587991"/>
    </source>
</evidence>
<dbReference type="Proteomes" id="UP000587991">
    <property type="component" value="Unassembled WGS sequence"/>
</dbReference>
<dbReference type="CDD" id="cd20691">
    <property type="entry name" value="CdiI_EC536-like"/>
    <property type="match status" value="1"/>
</dbReference>
<gene>
    <name evidence="1" type="ORF">HF682_04415</name>
</gene>
<accession>A0A847S5M1</accession>
<dbReference type="InterPro" id="IPR040547">
    <property type="entry name" value="CdiI"/>
</dbReference>
<reference evidence="1 2" key="1">
    <citation type="submission" date="2020-04" db="EMBL/GenBank/DDBJ databases">
        <title>Draft genome of Leeia sp. IMCC25680.</title>
        <authorList>
            <person name="Song J."/>
            <person name="Cho J.-C."/>
        </authorList>
    </citation>
    <scope>NUCLEOTIDE SEQUENCE [LARGE SCALE GENOMIC DNA]</scope>
    <source>
        <strain evidence="1 2">IMCC25680</strain>
    </source>
</reference>
<dbReference type="EMBL" id="JABAIM010000001">
    <property type="protein sequence ID" value="NLR74397.1"/>
    <property type="molecule type" value="Genomic_DNA"/>
</dbReference>
<protein>
    <submittedName>
        <fullName evidence="1">Uncharacterized protein</fullName>
    </submittedName>
</protein>
<dbReference type="RefSeq" id="WP_168876014.1">
    <property type="nucleotide sequence ID" value="NZ_JABAIM010000001.1"/>
</dbReference>
<keyword evidence="2" id="KW-1185">Reference proteome</keyword>
<dbReference type="Pfam" id="PF18616">
    <property type="entry name" value="CdiI_3"/>
    <property type="match status" value="1"/>
</dbReference>